<name>A0A518BD27_9BACT</name>
<evidence type="ECO:0000256" key="2">
    <source>
        <dbReference type="ARBA" id="ARBA00022475"/>
    </source>
</evidence>
<dbReference type="Pfam" id="PF13231">
    <property type="entry name" value="PMT_2"/>
    <property type="match status" value="1"/>
</dbReference>
<dbReference type="Proteomes" id="UP000317093">
    <property type="component" value="Chromosome"/>
</dbReference>
<dbReference type="GO" id="GO:0005886">
    <property type="term" value="C:plasma membrane"/>
    <property type="evidence" value="ECO:0007669"/>
    <property type="project" value="UniProtKB-SubCell"/>
</dbReference>
<dbReference type="PANTHER" id="PTHR33908:SF11">
    <property type="entry name" value="MEMBRANE PROTEIN"/>
    <property type="match status" value="1"/>
</dbReference>
<evidence type="ECO:0000256" key="1">
    <source>
        <dbReference type="ARBA" id="ARBA00004651"/>
    </source>
</evidence>
<evidence type="ECO:0000313" key="10">
    <source>
        <dbReference type="EMBL" id="QDU64885.1"/>
    </source>
</evidence>
<comment type="subcellular location">
    <subcellularLocation>
        <location evidence="1">Cell membrane</location>
        <topology evidence="1">Multi-pass membrane protein</topology>
    </subcellularLocation>
</comment>
<dbReference type="PANTHER" id="PTHR33908">
    <property type="entry name" value="MANNOSYLTRANSFERASE YKCB-RELATED"/>
    <property type="match status" value="1"/>
</dbReference>
<evidence type="ECO:0000256" key="5">
    <source>
        <dbReference type="ARBA" id="ARBA00022692"/>
    </source>
</evidence>
<reference evidence="10 11" key="1">
    <citation type="submission" date="2019-02" db="EMBL/GenBank/DDBJ databases">
        <title>Deep-cultivation of Planctomycetes and their phenomic and genomic characterization uncovers novel biology.</title>
        <authorList>
            <person name="Wiegand S."/>
            <person name="Jogler M."/>
            <person name="Boedeker C."/>
            <person name="Pinto D."/>
            <person name="Vollmers J."/>
            <person name="Rivas-Marin E."/>
            <person name="Kohn T."/>
            <person name="Peeters S.H."/>
            <person name="Heuer A."/>
            <person name="Rast P."/>
            <person name="Oberbeckmann S."/>
            <person name="Bunk B."/>
            <person name="Jeske O."/>
            <person name="Meyerdierks A."/>
            <person name="Storesund J.E."/>
            <person name="Kallscheuer N."/>
            <person name="Luecker S."/>
            <person name="Lage O.M."/>
            <person name="Pohl T."/>
            <person name="Merkel B.J."/>
            <person name="Hornburger P."/>
            <person name="Mueller R.-W."/>
            <person name="Bruemmer F."/>
            <person name="Labrenz M."/>
            <person name="Spormann A.M."/>
            <person name="Op den Camp H."/>
            <person name="Overmann J."/>
            <person name="Amann R."/>
            <person name="Jetten M.S.M."/>
            <person name="Mascher T."/>
            <person name="Medema M.H."/>
            <person name="Devos D.P."/>
            <person name="Kaster A.-K."/>
            <person name="Ovreas L."/>
            <person name="Rohde M."/>
            <person name="Galperin M.Y."/>
            <person name="Jogler C."/>
        </authorList>
    </citation>
    <scope>NUCLEOTIDE SEQUENCE [LARGE SCALE GENOMIC DNA]</scope>
    <source>
        <strain evidence="10 11">Pan216</strain>
    </source>
</reference>
<evidence type="ECO:0000313" key="11">
    <source>
        <dbReference type="Proteomes" id="UP000317093"/>
    </source>
</evidence>
<feature type="domain" description="Glycosyltransferase RgtA/B/C/D-like" evidence="9">
    <location>
        <begin position="88"/>
        <end position="237"/>
    </location>
</feature>
<keyword evidence="5 8" id="KW-0812">Transmembrane</keyword>
<dbReference type="InterPro" id="IPR050297">
    <property type="entry name" value="LipidA_mod_glycosyltrf_83"/>
</dbReference>
<keyword evidence="7 8" id="KW-0472">Membrane</keyword>
<keyword evidence="11" id="KW-1185">Reference proteome</keyword>
<proteinExistence type="predicted"/>
<evidence type="ECO:0000256" key="8">
    <source>
        <dbReference type="SAM" id="Phobius"/>
    </source>
</evidence>
<feature type="transmembrane region" description="Helical" evidence="8">
    <location>
        <begin position="278"/>
        <end position="297"/>
    </location>
</feature>
<evidence type="ECO:0000256" key="6">
    <source>
        <dbReference type="ARBA" id="ARBA00022989"/>
    </source>
</evidence>
<accession>A0A518BD27</accession>
<keyword evidence="6 8" id="KW-1133">Transmembrane helix</keyword>
<dbReference type="GO" id="GO:0009103">
    <property type="term" value="P:lipopolysaccharide biosynthetic process"/>
    <property type="evidence" value="ECO:0007669"/>
    <property type="project" value="UniProtKB-ARBA"/>
</dbReference>
<sequence>MSGEYSPSHQEPSSRYSSPLFHVEHLLVVLAVLAGFALRVYGIWEVGLSHFDEGIYAISGLWPWTDRFEANQGFYSPPIHPINVGLAMLALGGPSDTAVLLPSLLFGTLLIPLVWWIGRSWWEPRIGVLAAWLVAVDGLQVSFSRTGLTDPTFTFAALLALYLCRWALDANPAKGLGPTLFRVLIAGSAIGVAWNVKYNGLLPVVLSFGFIPGEHWKRRAVSLALIALFATATYLPWAAMFHVEHGYGSLMEHQRGYVQGLAAIPRNLLAASHGIRSLALAWPPLVIVVAGVGLPLISGSWRSTLPWGVLVGGLAALALAWVPTVTLVVLACVGIWGMATRLDRIAFCWIQVLILIIPSLYTPYLRLWLPTDALHMLLAAVGFVHIVDTLPTRFAAPRNRLAASLATGIGGVASLLALVVALSTSFLPERAVGYRSAARSMASALKDSNRAPVGLVRPPLVFYLALDGMSVGRLAGESLGAISGNQWLLVDRAVEDSPDFERELQARVGVSLREVETFPVEPSHITRLDDVPFAGSSEESIDYDVHVYEPAAGGR</sequence>
<feature type="transmembrane region" description="Helical" evidence="8">
    <location>
        <begin position="402"/>
        <end position="427"/>
    </location>
</feature>
<feature type="transmembrane region" description="Helical" evidence="8">
    <location>
        <begin position="21"/>
        <end position="44"/>
    </location>
</feature>
<feature type="transmembrane region" description="Helical" evidence="8">
    <location>
        <begin position="373"/>
        <end position="390"/>
    </location>
</feature>
<organism evidence="10 11">
    <name type="scientific">Kolteria novifilia</name>
    <dbReference type="NCBI Taxonomy" id="2527975"/>
    <lineage>
        <taxon>Bacteria</taxon>
        <taxon>Pseudomonadati</taxon>
        <taxon>Planctomycetota</taxon>
        <taxon>Planctomycetia</taxon>
        <taxon>Kolteriales</taxon>
        <taxon>Kolteriaceae</taxon>
        <taxon>Kolteria</taxon>
    </lineage>
</organism>
<gene>
    <name evidence="10" type="ORF">Pan216_57790</name>
</gene>
<feature type="transmembrane region" description="Helical" evidence="8">
    <location>
        <begin position="98"/>
        <end position="117"/>
    </location>
</feature>
<evidence type="ECO:0000256" key="7">
    <source>
        <dbReference type="ARBA" id="ARBA00023136"/>
    </source>
</evidence>
<dbReference type="GO" id="GO:0016763">
    <property type="term" value="F:pentosyltransferase activity"/>
    <property type="evidence" value="ECO:0007669"/>
    <property type="project" value="TreeGrafter"/>
</dbReference>
<keyword evidence="4 10" id="KW-0808">Transferase</keyword>
<evidence type="ECO:0000259" key="9">
    <source>
        <dbReference type="Pfam" id="PF13231"/>
    </source>
</evidence>
<keyword evidence="3 10" id="KW-0328">Glycosyltransferase</keyword>
<dbReference type="EMBL" id="CP036279">
    <property type="protein sequence ID" value="QDU64885.1"/>
    <property type="molecule type" value="Genomic_DNA"/>
</dbReference>
<feature type="transmembrane region" description="Helical" evidence="8">
    <location>
        <begin position="309"/>
        <end position="333"/>
    </location>
</feature>
<protein>
    <submittedName>
        <fullName evidence="10">Dolichyl-phosphate-mannose-protein mannosyltransferase</fullName>
    </submittedName>
</protein>
<evidence type="ECO:0000256" key="3">
    <source>
        <dbReference type="ARBA" id="ARBA00022676"/>
    </source>
</evidence>
<feature type="transmembrane region" description="Helical" evidence="8">
    <location>
        <begin position="220"/>
        <end position="241"/>
    </location>
</feature>
<feature type="transmembrane region" description="Helical" evidence="8">
    <location>
        <begin position="345"/>
        <end position="361"/>
    </location>
</feature>
<keyword evidence="2" id="KW-1003">Cell membrane</keyword>
<dbReference type="KEGG" id="knv:Pan216_57790"/>
<feature type="transmembrane region" description="Helical" evidence="8">
    <location>
        <begin position="126"/>
        <end position="145"/>
    </location>
</feature>
<dbReference type="InterPro" id="IPR038731">
    <property type="entry name" value="RgtA/B/C-like"/>
</dbReference>
<dbReference type="AlphaFoldDB" id="A0A518BD27"/>
<evidence type="ECO:0000256" key="4">
    <source>
        <dbReference type="ARBA" id="ARBA00022679"/>
    </source>
</evidence>